<comment type="caution">
    <text evidence="4">The sequence shown here is derived from an EMBL/GenBank/DDBJ whole genome shotgun (WGS) entry which is preliminary data.</text>
</comment>
<keyword evidence="2" id="KW-0131">Cell cycle</keyword>
<keyword evidence="5" id="KW-1185">Reference proteome</keyword>
<dbReference type="Proteomes" id="UP001163823">
    <property type="component" value="Chromosome 8"/>
</dbReference>
<feature type="compositionally biased region" description="Low complexity" evidence="3">
    <location>
        <begin position="40"/>
        <end position="57"/>
    </location>
</feature>
<accession>A0AAD7LMJ6</accession>
<gene>
    <name evidence="4" type="ORF">O6P43_020289</name>
</gene>
<dbReference type="KEGG" id="qsa:O6P43_020289"/>
<dbReference type="EMBL" id="JARAOO010000008">
    <property type="protein sequence ID" value="KAJ7959755.1"/>
    <property type="molecule type" value="Genomic_DNA"/>
</dbReference>
<evidence type="ECO:0000256" key="1">
    <source>
        <dbReference type="ARBA" id="ARBA00023013"/>
    </source>
</evidence>
<feature type="compositionally biased region" description="Basic residues" evidence="3">
    <location>
        <begin position="9"/>
        <end position="31"/>
    </location>
</feature>
<evidence type="ECO:0000256" key="3">
    <source>
        <dbReference type="SAM" id="MobiDB-lite"/>
    </source>
</evidence>
<dbReference type="PANTHER" id="PTHR33142">
    <property type="entry name" value="CYCLIN-DEPENDENT PROTEIN KINASE INHIBITOR SMR13"/>
    <property type="match status" value="1"/>
</dbReference>
<evidence type="ECO:0000256" key="2">
    <source>
        <dbReference type="ARBA" id="ARBA00023306"/>
    </source>
</evidence>
<dbReference type="GO" id="GO:0005634">
    <property type="term" value="C:nucleus"/>
    <property type="evidence" value="ECO:0007669"/>
    <property type="project" value="TreeGrafter"/>
</dbReference>
<protein>
    <submittedName>
        <fullName evidence="4">Cyclin-dependent protein kinase inhibitor SMR13</fullName>
    </submittedName>
</protein>
<dbReference type="GO" id="GO:0032875">
    <property type="term" value="P:regulation of DNA endoreduplication"/>
    <property type="evidence" value="ECO:0007669"/>
    <property type="project" value="InterPro"/>
</dbReference>
<dbReference type="InterPro" id="IPR040389">
    <property type="entry name" value="SMR"/>
</dbReference>
<organism evidence="4 5">
    <name type="scientific">Quillaja saponaria</name>
    <name type="common">Soap bark tree</name>
    <dbReference type="NCBI Taxonomy" id="32244"/>
    <lineage>
        <taxon>Eukaryota</taxon>
        <taxon>Viridiplantae</taxon>
        <taxon>Streptophyta</taxon>
        <taxon>Embryophyta</taxon>
        <taxon>Tracheophyta</taxon>
        <taxon>Spermatophyta</taxon>
        <taxon>Magnoliopsida</taxon>
        <taxon>eudicotyledons</taxon>
        <taxon>Gunneridae</taxon>
        <taxon>Pentapetalae</taxon>
        <taxon>rosids</taxon>
        <taxon>fabids</taxon>
        <taxon>Fabales</taxon>
        <taxon>Quillajaceae</taxon>
        <taxon>Quillaja</taxon>
    </lineage>
</organism>
<evidence type="ECO:0000313" key="5">
    <source>
        <dbReference type="Proteomes" id="UP001163823"/>
    </source>
</evidence>
<proteinExistence type="predicted"/>
<name>A0AAD7LMJ6_QUISA</name>
<reference evidence="4" key="1">
    <citation type="journal article" date="2023" name="Science">
        <title>Elucidation of the pathway for biosynthesis of saponin adjuvants from the soapbark tree.</title>
        <authorList>
            <person name="Reed J."/>
            <person name="Orme A."/>
            <person name="El-Demerdash A."/>
            <person name="Owen C."/>
            <person name="Martin L.B.B."/>
            <person name="Misra R.C."/>
            <person name="Kikuchi S."/>
            <person name="Rejzek M."/>
            <person name="Martin A.C."/>
            <person name="Harkess A."/>
            <person name="Leebens-Mack J."/>
            <person name="Louveau T."/>
            <person name="Stephenson M.J."/>
            <person name="Osbourn A."/>
        </authorList>
    </citation>
    <scope>NUCLEOTIDE SEQUENCE</scope>
    <source>
        <strain evidence="4">S10</strain>
    </source>
</reference>
<sequence length="138" mass="15260">MAPSGRRTTASRKKTSTSTRTRKQRNTHNFKKQPLQSKETSTITMSSSSSSSSTISSNNFSKKESNMGFEDTIEVSSVSACSTPKAQRFQIPEILTCPPAPKKQRVHSNCSLHRSPIAFFAPPDLELFFFFALGNIPV</sequence>
<dbReference type="AlphaFoldDB" id="A0AAD7LMJ6"/>
<dbReference type="GO" id="GO:0004860">
    <property type="term" value="F:protein kinase inhibitor activity"/>
    <property type="evidence" value="ECO:0007669"/>
    <property type="project" value="UniProtKB-KW"/>
</dbReference>
<feature type="region of interest" description="Disordered" evidence="3">
    <location>
        <begin position="1"/>
        <end position="64"/>
    </location>
</feature>
<keyword evidence="1 4" id="KW-0649">Protein kinase inhibitor</keyword>
<dbReference type="PANTHER" id="PTHR33142:SF8">
    <property type="entry name" value="CYCLIN-DEPENDENT PROTEIN KINASE INHIBITOR SMR9"/>
    <property type="match status" value="1"/>
</dbReference>
<evidence type="ECO:0000313" key="4">
    <source>
        <dbReference type="EMBL" id="KAJ7959755.1"/>
    </source>
</evidence>